<evidence type="ECO:0008006" key="4">
    <source>
        <dbReference type="Google" id="ProtNLM"/>
    </source>
</evidence>
<comment type="caution">
    <text evidence="2">The sequence shown here is derived from an EMBL/GenBank/DDBJ whole genome shotgun (WGS) entry which is preliminary data.</text>
</comment>
<dbReference type="Proteomes" id="UP001549145">
    <property type="component" value="Unassembled WGS sequence"/>
</dbReference>
<feature type="region of interest" description="Disordered" evidence="1">
    <location>
        <begin position="242"/>
        <end position="268"/>
    </location>
</feature>
<evidence type="ECO:0000256" key="1">
    <source>
        <dbReference type="SAM" id="MobiDB-lite"/>
    </source>
</evidence>
<gene>
    <name evidence="2" type="ORF">ABID43_001585</name>
</gene>
<feature type="compositionally biased region" description="Acidic residues" evidence="1">
    <location>
        <begin position="248"/>
        <end position="268"/>
    </location>
</feature>
<accession>A0ABV2L335</accession>
<evidence type="ECO:0000313" key="2">
    <source>
        <dbReference type="EMBL" id="MET3692054.1"/>
    </source>
</evidence>
<dbReference type="EMBL" id="JBEPMM010000003">
    <property type="protein sequence ID" value="MET3692054.1"/>
    <property type="molecule type" value="Genomic_DNA"/>
</dbReference>
<proteinExistence type="predicted"/>
<reference evidence="2 3" key="1">
    <citation type="submission" date="2024-06" db="EMBL/GenBank/DDBJ databases">
        <title>Genomic Encyclopedia of Type Strains, Phase IV (KMG-IV): sequencing the most valuable type-strain genomes for metagenomic binning, comparative biology and taxonomic classification.</title>
        <authorList>
            <person name="Goeker M."/>
        </authorList>
    </citation>
    <scope>NUCLEOTIDE SEQUENCE [LARGE SCALE GENOMIC DNA]</scope>
    <source>
        <strain evidence="2 3">DSM 21331</strain>
    </source>
</reference>
<organism evidence="2 3">
    <name type="scientific">Methylobacterium goesingense</name>
    <dbReference type="NCBI Taxonomy" id="243690"/>
    <lineage>
        <taxon>Bacteria</taxon>
        <taxon>Pseudomonadati</taxon>
        <taxon>Pseudomonadota</taxon>
        <taxon>Alphaproteobacteria</taxon>
        <taxon>Hyphomicrobiales</taxon>
        <taxon>Methylobacteriaceae</taxon>
        <taxon>Methylobacterium</taxon>
    </lineage>
</organism>
<name>A0ABV2L335_9HYPH</name>
<evidence type="ECO:0000313" key="3">
    <source>
        <dbReference type="Proteomes" id="UP001549145"/>
    </source>
</evidence>
<dbReference type="Gene3D" id="2.30.30.40">
    <property type="entry name" value="SH3 Domains"/>
    <property type="match status" value="1"/>
</dbReference>
<dbReference type="RefSeq" id="WP_238279523.1">
    <property type="nucleotide sequence ID" value="NZ_BPQL01000060.1"/>
</dbReference>
<keyword evidence="3" id="KW-1185">Reference proteome</keyword>
<sequence>MAIVREDTKGKIRDLPIHGTLRAVLIEAADAAGIDVVRVTSGGQCPKGTCRKRTGSTRHDNGFAADLQLLVDGRRALDFTKTGDRDIVAAFVTAAAANGATGIGAAVDYMGPTTLHVGFGTSPRDTSRLVWGAGGAAATAPGWLRKAAQKGWQTSPSAVSRVASTSAVSGTEQYRVIARGGLKLRGGPGLDFPILSAIDTGTVLTVLAFEGRLNDWARVDIEGDGFVDGHVHRAFIAPLSASSATNDDLNDEDADPSEAAPEPDADEA</sequence>
<protein>
    <recommendedName>
        <fullName evidence="4">SH3 domain-containing protein</fullName>
    </recommendedName>
</protein>